<sequence>MPSFDEANDLLRYEPATGLFFWRETRGGVRAGAVAGSFRRGYIRIRLNGVLYGAHRLAWLLTHNCWVYIDHINGDPQDNRIENLRPATHLLNMANVKRHRDNASGFKGVAFDPRRGKFQAQICVGGRKKHLGRYHRRRGSRRLRGGRAKSLRRVREGCMKVIQTGAGPLILRGAELRRYNIERVRGYLEKNLGCTDKEVAFDLDLSRHTVRKAIGAIRAERNRPTRRR</sequence>
<keyword evidence="2" id="KW-0540">Nuclease</keyword>
<evidence type="ECO:0000259" key="1">
    <source>
        <dbReference type="Pfam" id="PF13392"/>
    </source>
</evidence>
<proteinExistence type="predicted"/>
<dbReference type="InterPro" id="IPR003615">
    <property type="entry name" value="HNH_nuc"/>
</dbReference>
<protein>
    <submittedName>
        <fullName evidence="2">HNH endonuclease</fullName>
    </submittedName>
</protein>
<comment type="caution">
    <text evidence="2">The sequence shown here is derived from an EMBL/GenBank/DDBJ whole genome shotgun (WGS) entry which is preliminary data.</text>
</comment>
<evidence type="ECO:0000313" key="3">
    <source>
        <dbReference type="Proteomes" id="UP000319949"/>
    </source>
</evidence>
<dbReference type="AlphaFoldDB" id="A0A560CXF2"/>
<keyword evidence="2" id="KW-0255">Endonuclease</keyword>
<dbReference type="Gene3D" id="3.90.75.20">
    <property type="match status" value="1"/>
</dbReference>
<gene>
    <name evidence="2" type="ORF">FBZ96_11910</name>
</gene>
<dbReference type="SUPFAM" id="SSF54060">
    <property type="entry name" value="His-Me finger endonucleases"/>
    <property type="match status" value="1"/>
</dbReference>
<reference evidence="2 3" key="1">
    <citation type="submission" date="2019-06" db="EMBL/GenBank/DDBJ databases">
        <title>Genomic Encyclopedia of Type Strains, Phase IV (KMG-V): Genome sequencing to study the core and pangenomes of soil and plant-associated prokaryotes.</title>
        <authorList>
            <person name="Whitman W."/>
        </authorList>
    </citation>
    <scope>NUCLEOTIDE SEQUENCE [LARGE SCALE GENOMIC DNA]</scope>
    <source>
        <strain evidence="2 3">BR 510</strain>
    </source>
</reference>
<dbReference type="GO" id="GO:0004519">
    <property type="term" value="F:endonuclease activity"/>
    <property type="evidence" value="ECO:0007669"/>
    <property type="project" value="UniProtKB-KW"/>
</dbReference>
<evidence type="ECO:0000313" key="2">
    <source>
        <dbReference type="EMBL" id="TWA89542.1"/>
    </source>
</evidence>
<organism evidence="2 3">
    <name type="scientific">Bradyrhizobium stylosanthis</name>
    <dbReference type="NCBI Taxonomy" id="1803665"/>
    <lineage>
        <taxon>Bacteria</taxon>
        <taxon>Pseudomonadati</taxon>
        <taxon>Pseudomonadota</taxon>
        <taxon>Alphaproteobacteria</taxon>
        <taxon>Hyphomicrobiales</taxon>
        <taxon>Nitrobacteraceae</taxon>
        <taxon>Bradyrhizobium</taxon>
    </lineage>
</organism>
<dbReference type="Pfam" id="PF13392">
    <property type="entry name" value="HNH_3"/>
    <property type="match status" value="1"/>
</dbReference>
<dbReference type="RefSeq" id="WP_145670126.1">
    <property type="nucleotide sequence ID" value="NZ_VITK01000019.1"/>
</dbReference>
<feature type="domain" description="HNH nuclease" evidence="1">
    <location>
        <begin position="52"/>
        <end position="93"/>
    </location>
</feature>
<name>A0A560CXF2_9BRAD</name>
<keyword evidence="2" id="KW-0378">Hydrolase</keyword>
<dbReference type="OrthoDB" id="8239705at2"/>
<dbReference type="EMBL" id="VITK01000019">
    <property type="protein sequence ID" value="TWA89542.1"/>
    <property type="molecule type" value="Genomic_DNA"/>
</dbReference>
<accession>A0A560CXF2</accession>
<keyword evidence="3" id="KW-1185">Reference proteome</keyword>
<dbReference type="InterPro" id="IPR044925">
    <property type="entry name" value="His-Me_finger_sf"/>
</dbReference>
<dbReference type="Proteomes" id="UP000319949">
    <property type="component" value="Unassembled WGS sequence"/>
</dbReference>